<comment type="caution">
    <text evidence="2">The sequence shown here is derived from an EMBL/GenBank/DDBJ whole genome shotgun (WGS) entry which is preliminary data.</text>
</comment>
<gene>
    <name evidence="2" type="ORF">ATK74_0943</name>
</gene>
<name>A0A2A9CQL2_9ACTN</name>
<feature type="transmembrane region" description="Helical" evidence="1">
    <location>
        <begin position="48"/>
        <end position="73"/>
    </location>
</feature>
<dbReference type="AlphaFoldDB" id="A0A2A9CQL2"/>
<feature type="transmembrane region" description="Helical" evidence="1">
    <location>
        <begin position="80"/>
        <end position="101"/>
    </location>
</feature>
<proteinExistence type="predicted"/>
<dbReference type="Proteomes" id="UP000226079">
    <property type="component" value="Unassembled WGS sequence"/>
</dbReference>
<dbReference type="OrthoDB" id="9803832at2"/>
<organism evidence="2 3">
    <name type="scientific">Propionicimonas paludicola</name>
    <dbReference type="NCBI Taxonomy" id="185243"/>
    <lineage>
        <taxon>Bacteria</taxon>
        <taxon>Bacillati</taxon>
        <taxon>Actinomycetota</taxon>
        <taxon>Actinomycetes</taxon>
        <taxon>Propionibacteriales</taxon>
        <taxon>Nocardioidaceae</taxon>
        <taxon>Propionicimonas</taxon>
    </lineage>
</organism>
<keyword evidence="1" id="KW-0472">Membrane</keyword>
<evidence type="ECO:0000313" key="2">
    <source>
        <dbReference type="EMBL" id="PFG16406.1"/>
    </source>
</evidence>
<keyword evidence="3" id="KW-1185">Reference proteome</keyword>
<sequence>MLVVGVILTLLAAGIQVYVFTVQSLNWTNDRTRSAFGLSLAEAQSTRLLAFTQGFHNLFLAIGVTLGVVLLLFGQTAIGATLILAGASAMVASALVLLLSAPRLARVALFQAAPPLFAILCVAAGLAA</sequence>
<dbReference type="RefSeq" id="WP_098459947.1">
    <property type="nucleotide sequence ID" value="NZ_PDJC01000001.1"/>
</dbReference>
<accession>A0A2A9CQL2</accession>
<protein>
    <submittedName>
        <fullName evidence="2">Putative membrane protein</fullName>
    </submittedName>
</protein>
<dbReference type="EMBL" id="PDJC01000001">
    <property type="protein sequence ID" value="PFG16406.1"/>
    <property type="molecule type" value="Genomic_DNA"/>
</dbReference>
<dbReference type="Pfam" id="PF06993">
    <property type="entry name" value="DUF1304"/>
    <property type="match status" value="1"/>
</dbReference>
<reference evidence="2 3" key="1">
    <citation type="submission" date="2017-10" db="EMBL/GenBank/DDBJ databases">
        <title>Sequencing the genomes of 1000 actinobacteria strains.</title>
        <authorList>
            <person name="Klenk H.-P."/>
        </authorList>
    </citation>
    <scope>NUCLEOTIDE SEQUENCE [LARGE SCALE GENOMIC DNA]</scope>
    <source>
        <strain evidence="2 3">DSM 15597</strain>
    </source>
</reference>
<feature type="transmembrane region" description="Helical" evidence="1">
    <location>
        <begin position="107"/>
        <end position="127"/>
    </location>
</feature>
<evidence type="ECO:0000313" key="3">
    <source>
        <dbReference type="Proteomes" id="UP000226079"/>
    </source>
</evidence>
<keyword evidence="1" id="KW-0812">Transmembrane</keyword>
<evidence type="ECO:0000256" key="1">
    <source>
        <dbReference type="SAM" id="Phobius"/>
    </source>
</evidence>
<keyword evidence="1" id="KW-1133">Transmembrane helix</keyword>
<dbReference type="InterPro" id="IPR009732">
    <property type="entry name" value="DUF1304"/>
</dbReference>